<dbReference type="EMBL" id="LSSL01003752">
    <property type="protein sequence ID" value="OLY80122.1"/>
    <property type="molecule type" value="Genomic_DNA"/>
</dbReference>
<name>A0A1R0GT95_9FUNG</name>
<evidence type="ECO:0000313" key="2">
    <source>
        <dbReference type="Proteomes" id="UP000187455"/>
    </source>
</evidence>
<keyword evidence="2" id="KW-1185">Reference proteome</keyword>
<accession>A0A1R0GT95</accession>
<protein>
    <submittedName>
        <fullName evidence="1">Uncharacterized protein</fullName>
    </submittedName>
</protein>
<organism evidence="1 2">
    <name type="scientific">Smittium mucronatum</name>
    <dbReference type="NCBI Taxonomy" id="133383"/>
    <lineage>
        <taxon>Eukaryota</taxon>
        <taxon>Fungi</taxon>
        <taxon>Fungi incertae sedis</taxon>
        <taxon>Zoopagomycota</taxon>
        <taxon>Kickxellomycotina</taxon>
        <taxon>Harpellomycetes</taxon>
        <taxon>Harpellales</taxon>
        <taxon>Legeriomycetaceae</taxon>
        <taxon>Smittium</taxon>
    </lineage>
</organism>
<sequence length="150" mass="16179">MRKNELFESGSYPCGDASVLSSSEVLVLSNDLDPSVKFAGEPVMEDLTSSLVGLSLTADPNIPVSFSPIIPTLGAVKKLSVVSTGSGGRSAYRQSNGVIPAPRSLMGECERSTSNSALSVASYLVTQQKFRRDDLYQSNWYRESSSDRIY</sequence>
<proteinExistence type="predicted"/>
<comment type="caution">
    <text evidence="1">The sequence shown here is derived from an EMBL/GenBank/DDBJ whole genome shotgun (WGS) entry which is preliminary data.</text>
</comment>
<dbReference type="Proteomes" id="UP000187455">
    <property type="component" value="Unassembled WGS sequence"/>
</dbReference>
<reference evidence="1 2" key="1">
    <citation type="journal article" date="2016" name="Mol. Biol. Evol.">
        <title>Genome-Wide Survey of Gut Fungi (Harpellales) Reveals the First Horizontally Transferred Ubiquitin Gene from a Mosquito Host.</title>
        <authorList>
            <person name="Wang Y."/>
            <person name="White M.M."/>
            <person name="Kvist S."/>
            <person name="Moncalvo J.M."/>
        </authorList>
    </citation>
    <scope>NUCLEOTIDE SEQUENCE [LARGE SCALE GENOMIC DNA]</scope>
    <source>
        <strain evidence="1 2">ALG-7-W6</strain>
    </source>
</reference>
<dbReference type="AlphaFoldDB" id="A0A1R0GT95"/>
<evidence type="ECO:0000313" key="1">
    <source>
        <dbReference type="EMBL" id="OLY80122.1"/>
    </source>
</evidence>
<gene>
    <name evidence="1" type="ORF">AYI68_g5788</name>
</gene>